<keyword evidence="4" id="KW-0699">rRNA-binding</keyword>
<dbReference type="Gene3D" id="3.30.70.330">
    <property type="match status" value="1"/>
</dbReference>
<dbReference type="HAMAP" id="MF_01369_B">
    <property type="entry name" value="Ribosomal_uL23_B"/>
    <property type="match status" value="1"/>
</dbReference>
<dbReference type="GO" id="GO:1990904">
    <property type="term" value="C:ribonucleoprotein complex"/>
    <property type="evidence" value="ECO:0007669"/>
    <property type="project" value="UniProtKB-KW"/>
</dbReference>
<dbReference type="AlphaFoldDB" id="K2BW39"/>
<comment type="similarity">
    <text evidence="1 4">Belongs to the universal ribosomal protein uL23 family.</text>
</comment>
<keyword evidence="3 4" id="KW-0687">Ribonucleoprotein</keyword>
<reference evidence="5" key="1">
    <citation type="journal article" date="2012" name="Science">
        <title>Fermentation, hydrogen, and sulfur metabolism in multiple uncultivated bacterial phyla.</title>
        <authorList>
            <person name="Wrighton K.C."/>
            <person name="Thomas B.C."/>
            <person name="Sharon I."/>
            <person name="Miller C.S."/>
            <person name="Castelle C.J."/>
            <person name="VerBerkmoes N.C."/>
            <person name="Wilkins M.J."/>
            <person name="Hettich R.L."/>
            <person name="Lipton M.S."/>
            <person name="Williams K.H."/>
            <person name="Long P.E."/>
            <person name="Banfield J.F."/>
        </authorList>
    </citation>
    <scope>NUCLEOTIDE SEQUENCE [LARGE SCALE GENOMIC DNA]</scope>
</reference>
<dbReference type="InterPro" id="IPR012677">
    <property type="entry name" value="Nucleotide-bd_a/b_plait_sf"/>
</dbReference>
<comment type="function">
    <text evidence="4">One of the early assembly proteins it binds 23S rRNA. One of the proteins that surrounds the polypeptide exit tunnel on the outside of the ribosome. Forms the main docking site for trigger factor binding to the ribosome.</text>
</comment>
<evidence type="ECO:0000256" key="2">
    <source>
        <dbReference type="ARBA" id="ARBA00022980"/>
    </source>
</evidence>
<dbReference type="Pfam" id="PF00276">
    <property type="entry name" value="Ribosomal_L23"/>
    <property type="match status" value="1"/>
</dbReference>
<comment type="subunit">
    <text evidence="4">Part of the 50S ribosomal subunit. Contacts protein L29, and trigger factor when it is bound to the ribosome.</text>
</comment>
<dbReference type="InterPro" id="IPR012678">
    <property type="entry name" value="Ribosomal_uL23/eL15/eS24_sf"/>
</dbReference>
<keyword evidence="4" id="KW-0694">RNA-binding</keyword>
<dbReference type="GO" id="GO:0003735">
    <property type="term" value="F:structural constituent of ribosome"/>
    <property type="evidence" value="ECO:0007669"/>
    <property type="project" value="InterPro"/>
</dbReference>
<evidence type="ECO:0000256" key="4">
    <source>
        <dbReference type="HAMAP-Rule" id="MF_01369"/>
    </source>
</evidence>
<sequence>MQIYNTIKRPVVTEKSQKLELSWVYTVIVDPSATKVDIKNTFKRLYGVTVEAVNIIKTREKFRNTKTWASLKRKMETKALVSLKGKERISDFAKIKD</sequence>
<protein>
    <recommendedName>
        <fullName evidence="4">Large ribosomal subunit protein uL23</fullName>
    </recommendedName>
</protein>
<name>K2BW39_9BACT</name>
<accession>K2BW39</accession>
<dbReference type="EMBL" id="AMFJ01021624">
    <property type="protein sequence ID" value="EKD66479.1"/>
    <property type="molecule type" value="Genomic_DNA"/>
</dbReference>
<gene>
    <name evidence="4" type="primary">rplW</name>
    <name evidence="5" type="ORF">ACD_49C00038G0013</name>
</gene>
<dbReference type="GO" id="GO:0019843">
    <property type="term" value="F:rRNA binding"/>
    <property type="evidence" value="ECO:0007669"/>
    <property type="project" value="UniProtKB-UniRule"/>
</dbReference>
<keyword evidence="2 4" id="KW-0689">Ribosomal protein</keyword>
<comment type="caution">
    <text evidence="5">The sequence shown here is derived from an EMBL/GenBank/DDBJ whole genome shotgun (WGS) entry which is preliminary data.</text>
</comment>
<dbReference type="SUPFAM" id="SSF54189">
    <property type="entry name" value="Ribosomal proteins S24e, L23 and L15e"/>
    <property type="match status" value="1"/>
</dbReference>
<dbReference type="InterPro" id="IPR013025">
    <property type="entry name" value="Ribosomal_uL23-like"/>
</dbReference>
<evidence type="ECO:0000256" key="3">
    <source>
        <dbReference type="ARBA" id="ARBA00023274"/>
    </source>
</evidence>
<evidence type="ECO:0000256" key="1">
    <source>
        <dbReference type="ARBA" id="ARBA00006700"/>
    </source>
</evidence>
<organism evidence="5">
    <name type="scientific">uncultured bacterium</name>
    <name type="common">gcode 4</name>
    <dbReference type="NCBI Taxonomy" id="1234023"/>
    <lineage>
        <taxon>Bacteria</taxon>
        <taxon>environmental samples</taxon>
    </lineage>
</organism>
<evidence type="ECO:0000313" key="5">
    <source>
        <dbReference type="EMBL" id="EKD66479.1"/>
    </source>
</evidence>
<dbReference type="GO" id="GO:0006412">
    <property type="term" value="P:translation"/>
    <property type="evidence" value="ECO:0007669"/>
    <property type="project" value="UniProtKB-UniRule"/>
</dbReference>
<dbReference type="GO" id="GO:0005840">
    <property type="term" value="C:ribosome"/>
    <property type="evidence" value="ECO:0007669"/>
    <property type="project" value="UniProtKB-KW"/>
</dbReference>
<proteinExistence type="inferred from homology"/>